<dbReference type="EMBL" id="UINC01068250">
    <property type="protein sequence ID" value="SVC00732.1"/>
    <property type="molecule type" value="Genomic_DNA"/>
</dbReference>
<reference evidence="1" key="1">
    <citation type="submission" date="2018-05" db="EMBL/GenBank/DDBJ databases">
        <authorList>
            <person name="Lanie J.A."/>
            <person name="Ng W.-L."/>
            <person name="Kazmierczak K.M."/>
            <person name="Andrzejewski T.M."/>
            <person name="Davidsen T.M."/>
            <person name="Wayne K.J."/>
            <person name="Tettelin H."/>
            <person name="Glass J.I."/>
            <person name="Rusch D."/>
            <person name="Podicherti R."/>
            <person name="Tsui H.-C.T."/>
            <person name="Winkler M.E."/>
        </authorList>
    </citation>
    <scope>NUCLEOTIDE SEQUENCE</scope>
</reference>
<protein>
    <submittedName>
        <fullName evidence="1">Uncharacterized protein</fullName>
    </submittedName>
</protein>
<name>A0A382IN89_9ZZZZ</name>
<proteinExistence type="predicted"/>
<organism evidence="1">
    <name type="scientific">marine metagenome</name>
    <dbReference type="NCBI Taxonomy" id="408172"/>
    <lineage>
        <taxon>unclassified sequences</taxon>
        <taxon>metagenomes</taxon>
        <taxon>ecological metagenomes</taxon>
    </lineage>
</organism>
<sequence>MENIFFPTNFLILFVKEMADAYGLAIGPINSVTFATLTLLSSQSI</sequence>
<dbReference type="AlphaFoldDB" id="A0A382IN89"/>
<evidence type="ECO:0000313" key="1">
    <source>
        <dbReference type="EMBL" id="SVC00732.1"/>
    </source>
</evidence>
<gene>
    <name evidence="1" type="ORF">METZ01_LOCUS253586</name>
</gene>
<accession>A0A382IN89</accession>